<keyword evidence="4" id="KW-0233">DNA recombination</keyword>
<dbReference type="PROSITE" id="PS51898">
    <property type="entry name" value="TYR_RECOMBINASE"/>
    <property type="match status" value="1"/>
</dbReference>
<evidence type="ECO:0000256" key="4">
    <source>
        <dbReference type="ARBA" id="ARBA00023172"/>
    </source>
</evidence>
<dbReference type="Pfam" id="PF12167">
    <property type="entry name" value="Arm-DNA-bind_2"/>
    <property type="match status" value="1"/>
</dbReference>
<dbReference type="InterPro" id="IPR010998">
    <property type="entry name" value="Integrase_recombinase_N"/>
</dbReference>
<evidence type="ECO:0000256" key="1">
    <source>
        <dbReference type="ARBA" id="ARBA00008857"/>
    </source>
</evidence>
<keyword evidence="7" id="KW-1185">Reference proteome</keyword>
<dbReference type="Pfam" id="PF00589">
    <property type="entry name" value="Phage_integrase"/>
    <property type="match status" value="1"/>
</dbReference>
<comment type="caution">
    <text evidence="6">The sequence shown here is derived from an EMBL/GenBank/DDBJ whole genome shotgun (WGS) entry which is preliminary data.</text>
</comment>
<dbReference type="SUPFAM" id="SSF56349">
    <property type="entry name" value="DNA breaking-rejoining enzymes"/>
    <property type="match status" value="1"/>
</dbReference>
<dbReference type="Proteomes" id="UP001499915">
    <property type="component" value="Unassembled WGS sequence"/>
</dbReference>
<dbReference type="Pfam" id="PF14659">
    <property type="entry name" value="Phage_int_SAM_3"/>
    <property type="match status" value="1"/>
</dbReference>
<dbReference type="EMBL" id="BAAAET010000001">
    <property type="protein sequence ID" value="GAA0685352.1"/>
    <property type="molecule type" value="Genomic_DNA"/>
</dbReference>
<reference evidence="6 7" key="1">
    <citation type="journal article" date="2019" name="Int. J. Syst. Evol. Microbiol.">
        <title>The Global Catalogue of Microorganisms (GCM) 10K type strain sequencing project: providing services to taxonomists for standard genome sequencing and annotation.</title>
        <authorList>
            <consortium name="The Broad Institute Genomics Platform"/>
            <consortium name="The Broad Institute Genome Sequencing Center for Infectious Disease"/>
            <person name="Wu L."/>
            <person name="Ma J."/>
        </authorList>
    </citation>
    <scope>NUCLEOTIDE SEQUENCE [LARGE SCALE GENOMIC DNA]</scope>
    <source>
        <strain evidence="6 7">JCM 15134</strain>
    </source>
</reference>
<dbReference type="InterPro" id="IPR022000">
    <property type="entry name" value="Min27-like_integrase_DNA_bind"/>
</dbReference>
<dbReference type="PANTHER" id="PTHR30629:SF6">
    <property type="entry name" value="PROPHAGE INTEGRASE INTA-RELATED"/>
    <property type="match status" value="1"/>
</dbReference>
<dbReference type="InterPro" id="IPR013762">
    <property type="entry name" value="Integrase-like_cat_sf"/>
</dbReference>
<evidence type="ECO:0000313" key="7">
    <source>
        <dbReference type="Proteomes" id="UP001499915"/>
    </source>
</evidence>
<evidence type="ECO:0000259" key="5">
    <source>
        <dbReference type="PROSITE" id="PS51898"/>
    </source>
</evidence>
<protein>
    <submittedName>
        <fullName evidence="6">Site-specific integrase</fullName>
    </submittedName>
</protein>
<dbReference type="InterPro" id="IPR002104">
    <property type="entry name" value="Integrase_catalytic"/>
</dbReference>
<name>A0ABN1I395_9GAMM</name>
<comment type="similarity">
    <text evidence="1">Belongs to the 'phage' integrase family.</text>
</comment>
<dbReference type="PANTHER" id="PTHR30629">
    <property type="entry name" value="PROPHAGE INTEGRASE"/>
    <property type="match status" value="1"/>
</dbReference>
<evidence type="ECO:0000256" key="3">
    <source>
        <dbReference type="ARBA" id="ARBA00023125"/>
    </source>
</evidence>
<dbReference type="Gene3D" id="1.10.150.130">
    <property type="match status" value="1"/>
</dbReference>
<keyword evidence="2" id="KW-0229">DNA integration</keyword>
<gene>
    <name evidence="6" type="ORF">GCM10009104_08650</name>
</gene>
<dbReference type="InterPro" id="IPR050808">
    <property type="entry name" value="Phage_Integrase"/>
</dbReference>
<dbReference type="InterPro" id="IPR004107">
    <property type="entry name" value="Integrase_SAM-like_N"/>
</dbReference>
<feature type="domain" description="Tyr recombinase" evidence="5">
    <location>
        <begin position="203"/>
        <end position="397"/>
    </location>
</feature>
<evidence type="ECO:0000313" key="6">
    <source>
        <dbReference type="EMBL" id="GAA0685352.1"/>
    </source>
</evidence>
<dbReference type="Gene3D" id="1.10.443.10">
    <property type="entry name" value="Intergrase catalytic core"/>
    <property type="match status" value="1"/>
</dbReference>
<accession>A0ABN1I395</accession>
<dbReference type="CDD" id="cd01189">
    <property type="entry name" value="INT_ICEBs1_C_like"/>
    <property type="match status" value="1"/>
</dbReference>
<organism evidence="6 7">
    <name type="scientific">Marinobacterium maritimum</name>
    <dbReference type="NCBI Taxonomy" id="500162"/>
    <lineage>
        <taxon>Bacteria</taxon>
        <taxon>Pseudomonadati</taxon>
        <taxon>Pseudomonadota</taxon>
        <taxon>Gammaproteobacteria</taxon>
        <taxon>Oceanospirillales</taxon>
        <taxon>Oceanospirillaceae</taxon>
        <taxon>Marinobacterium</taxon>
    </lineage>
</organism>
<proteinExistence type="inferred from homology"/>
<keyword evidence="3" id="KW-0238">DNA-binding</keyword>
<dbReference type="InterPro" id="IPR011010">
    <property type="entry name" value="DNA_brk_join_enz"/>
</dbReference>
<evidence type="ECO:0000256" key="2">
    <source>
        <dbReference type="ARBA" id="ARBA00022908"/>
    </source>
</evidence>
<sequence>MGRRQTTKENAQPIRGVTIRTTAAGTELIQLAFTYKGKRYRKSLNVSPTPQNILAANRRLEQIRLEIQMGSFQLEKHFEPNDELATLKKTPLRELIKERMDRKLRLTGRSGWEQSTYSERLKMFNLHIEPTFGHLTVTELTATHVKNWLKKKTFSLTYGQLLMSIMNPVIEEALADGVIDKHPYKHVKLADYLGQKTTKERKERIDPLSEVEISLLLDKTKDSQERNYLQFMLFSGLRMQEGAVIRWEDVDFKQRTITVCRAVGHDNNKEYLKSTKTGEERIVDLIPPAWEALMNQRKHTRLSAGFVFLPTYSRRDRGYEWPARTYIRSMWTRALNRAGIRSVNRSPKQTRHTFCSLMIAAGKPLTWVAQQAGHSSLAMLEKHYAKAVRLASNKHHDYDFSSALEEARRREEEDQQHLA</sequence>